<comment type="caution">
    <text evidence="1">The sequence shown here is derived from an EMBL/GenBank/DDBJ whole genome shotgun (WGS) entry which is preliminary data.</text>
</comment>
<evidence type="ECO:0000313" key="1">
    <source>
        <dbReference type="EMBL" id="GHO49687.1"/>
    </source>
</evidence>
<evidence type="ECO:0000313" key="2">
    <source>
        <dbReference type="Proteomes" id="UP000612362"/>
    </source>
</evidence>
<dbReference type="EMBL" id="BNJF01000006">
    <property type="protein sequence ID" value="GHO49687.1"/>
    <property type="molecule type" value="Genomic_DNA"/>
</dbReference>
<name>A0A8J3IBL7_9CHLR</name>
<protein>
    <submittedName>
        <fullName evidence="1">Uncharacterized protein</fullName>
    </submittedName>
</protein>
<gene>
    <name evidence="1" type="ORF">KSX_78500</name>
</gene>
<dbReference type="Proteomes" id="UP000612362">
    <property type="component" value="Unassembled WGS sequence"/>
</dbReference>
<organism evidence="1 2">
    <name type="scientific">Ktedonospora formicarum</name>
    <dbReference type="NCBI Taxonomy" id="2778364"/>
    <lineage>
        <taxon>Bacteria</taxon>
        <taxon>Bacillati</taxon>
        <taxon>Chloroflexota</taxon>
        <taxon>Ktedonobacteria</taxon>
        <taxon>Ktedonobacterales</taxon>
        <taxon>Ktedonobacteraceae</taxon>
        <taxon>Ktedonospora</taxon>
    </lineage>
</organism>
<keyword evidence="2" id="KW-1185">Reference proteome</keyword>
<dbReference type="AlphaFoldDB" id="A0A8J3IBL7"/>
<accession>A0A8J3IBL7</accession>
<reference evidence="1" key="1">
    <citation type="submission" date="2020-10" db="EMBL/GenBank/DDBJ databases">
        <title>Taxonomic study of unclassified bacteria belonging to the class Ktedonobacteria.</title>
        <authorList>
            <person name="Yabe S."/>
            <person name="Wang C.M."/>
            <person name="Zheng Y."/>
            <person name="Sakai Y."/>
            <person name="Cavaletti L."/>
            <person name="Monciardini P."/>
            <person name="Donadio S."/>
        </authorList>
    </citation>
    <scope>NUCLEOTIDE SEQUENCE</scope>
    <source>
        <strain evidence="1">SOSP1-1</strain>
    </source>
</reference>
<proteinExistence type="predicted"/>
<sequence length="201" mass="23639">MSKQKDQQWAVNEMENWLAHPMEFGEKPREAYVIYENEVKWPSVGLTQAFLVQYELSERIKGIGFTGPITWSFIGIDWESWSSFTPEELMYCYAGWYTQFTLSHREDYLRESSHEAKQAFFERLKIDGYKDASLKDQFTLDNDEGGTSFYTVEVRKGGVHYYAIGTVEEYNLYGKDLAPMKHLPPFYYYLGKELDPFAQDE</sequence>
<dbReference type="RefSeq" id="WP_220198798.1">
    <property type="nucleotide sequence ID" value="NZ_BNJF01000006.1"/>
</dbReference>